<evidence type="ECO:0000313" key="6">
    <source>
        <dbReference type="EMBL" id="KAJ8429936.1"/>
    </source>
</evidence>
<dbReference type="GO" id="GO:0008270">
    <property type="term" value="F:zinc ion binding"/>
    <property type="evidence" value="ECO:0007669"/>
    <property type="project" value="UniProtKB-KW"/>
</dbReference>
<evidence type="ECO:0000313" key="7">
    <source>
        <dbReference type="Proteomes" id="UP001153076"/>
    </source>
</evidence>
<accession>A0A9Q1JS21</accession>
<dbReference type="PROSITE" id="PS51999">
    <property type="entry name" value="ZF_GRF"/>
    <property type="match status" value="1"/>
</dbReference>
<evidence type="ECO:0000256" key="4">
    <source>
        <dbReference type="PROSITE-ProRule" id="PRU01343"/>
    </source>
</evidence>
<protein>
    <recommendedName>
        <fullName evidence="5">GRF-type domain-containing protein</fullName>
    </recommendedName>
</protein>
<proteinExistence type="predicted"/>
<dbReference type="EMBL" id="JAKOGI010000844">
    <property type="protein sequence ID" value="KAJ8429936.1"/>
    <property type="molecule type" value="Genomic_DNA"/>
</dbReference>
<reference evidence="6" key="1">
    <citation type="submission" date="2022-04" db="EMBL/GenBank/DDBJ databases">
        <title>Carnegiea gigantea Genome sequencing and assembly v2.</title>
        <authorList>
            <person name="Copetti D."/>
            <person name="Sanderson M.J."/>
            <person name="Burquez A."/>
            <person name="Wojciechowski M.F."/>
        </authorList>
    </citation>
    <scope>NUCLEOTIDE SEQUENCE</scope>
    <source>
        <strain evidence="6">SGP5-SGP5p</strain>
        <tissue evidence="6">Aerial part</tissue>
    </source>
</reference>
<evidence type="ECO:0000259" key="5">
    <source>
        <dbReference type="PROSITE" id="PS51999"/>
    </source>
</evidence>
<evidence type="ECO:0000256" key="1">
    <source>
        <dbReference type="ARBA" id="ARBA00022723"/>
    </source>
</evidence>
<comment type="caution">
    <text evidence="6">The sequence shown here is derived from an EMBL/GenBank/DDBJ whole genome shotgun (WGS) entry which is preliminary data.</text>
</comment>
<dbReference type="AlphaFoldDB" id="A0A9Q1JS21"/>
<organism evidence="6 7">
    <name type="scientific">Carnegiea gigantea</name>
    <dbReference type="NCBI Taxonomy" id="171969"/>
    <lineage>
        <taxon>Eukaryota</taxon>
        <taxon>Viridiplantae</taxon>
        <taxon>Streptophyta</taxon>
        <taxon>Embryophyta</taxon>
        <taxon>Tracheophyta</taxon>
        <taxon>Spermatophyta</taxon>
        <taxon>Magnoliopsida</taxon>
        <taxon>eudicotyledons</taxon>
        <taxon>Gunneridae</taxon>
        <taxon>Pentapetalae</taxon>
        <taxon>Caryophyllales</taxon>
        <taxon>Cactineae</taxon>
        <taxon>Cactaceae</taxon>
        <taxon>Cactoideae</taxon>
        <taxon>Echinocereeae</taxon>
        <taxon>Carnegiea</taxon>
    </lineage>
</organism>
<feature type="domain" description="GRF-type" evidence="5">
    <location>
        <begin position="77"/>
        <end position="119"/>
    </location>
</feature>
<dbReference type="Proteomes" id="UP001153076">
    <property type="component" value="Unassembled WGS sequence"/>
</dbReference>
<name>A0A9Q1JS21_9CARY</name>
<keyword evidence="2 4" id="KW-0863">Zinc-finger</keyword>
<evidence type="ECO:0000256" key="2">
    <source>
        <dbReference type="ARBA" id="ARBA00022771"/>
    </source>
</evidence>
<sequence length="165" mass="19318">MALFVKALAYIYNEYEDYFAEVFKVFPNSIVVRRVHITTKSAMQQDNVLFSQTQRKPSSILKVRDDDSWILKPNVRCSCGKRCVVLTNMMIKNPLRRFARCRMFDSIGGRDYFEWIDDSVCDKVSSMVVSLIMSNETLLEEYQHLQRMEEETTCDKDVVKSEKGE</sequence>
<keyword evidence="7" id="KW-1185">Reference proteome</keyword>
<keyword evidence="3" id="KW-0862">Zinc</keyword>
<evidence type="ECO:0000256" key="3">
    <source>
        <dbReference type="ARBA" id="ARBA00022833"/>
    </source>
</evidence>
<dbReference type="InterPro" id="IPR010666">
    <property type="entry name" value="Znf_GRF"/>
</dbReference>
<gene>
    <name evidence="6" type="ORF">Cgig2_017986</name>
</gene>
<keyword evidence="1" id="KW-0479">Metal-binding</keyword>